<dbReference type="GO" id="GO:0035556">
    <property type="term" value="P:intracellular signal transduction"/>
    <property type="evidence" value="ECO:0007669"/>
    <property type="project" value="InterPro"/>
</dbReference>
<dbReference type="AlphaFoldDB" id="A0A366X3E2"/>
<proteinExistence type="predicted"/>
<dbReference type="GO" id="GO:0004016">
    <property type="term" value="F:adenylate cyclase activity"/>
    <property type="evidence" value="ECO:0007669"/>
    <property type="project" value="UniProtKB-ARBA"/>
</dbReference>
<accession>A0A366X3E2</accession>
<dbReference type="RefSeq" id="WP_113823338.1">
    <property type="nucleotide sequence ID" value="NZ_QOCE01000029.1"/>
</dbReference>
<sequence length="77" mass="8461">MDGESRDDISEKLKLLTIFISKIEGLTEVSSTLDPANLTQILNEYFAGMSQITARDGVALGKYVTDAIIMFFDDPVS</sequence>
<comment type="caution">
    <text evidence="2">The sequence shown here is derived from an EMBL/GenBank/DDBJ whole genome shotgun (WGS) entry which is preliminary data.</text>
</comment>
<dbReference type="InterPro" id="IPR001054">
    <property type="entry name" value="A/G_cyclase"/>
</dbReference>
<dbReference type="Proteomes" id="UP000252706">
    <property type="component" value="Unassembled WGS sequence"/>
</dbReference>
<dbReference type="OrthoDB" id="9789782at2"/>
<gene>
    <name evidence="2" type="ORF">DS909_10130</name>
</gene>
<protein>
    <recommendedName>
        <fullName evidence="1">Guanylate cyclase domain-containing protein</fullName>
    </recommendedName>
</protein>
<dbReference type="InterPro" id="IPR029787">
    <property type="entry name" value="Nucleotide_cyclase"/>
</dbReference>
<dbReference type="PROSITE" id="PS50125">
    <property type="entry name" value="GUANYLATE_CYCLASE_2"/>
    <property type="match status" value="1"/>
</dbReference>
<dbReference type="SUPFAM" id="SSF55073">
    <property type="entry name" value="Nucleotide cyclase"/>
    <property type="match status" value="1"/>
</dbReference>
<dbReference type="Gene3D" id="3.30.70.1230">
    <property type="entry name" value="Nucleotide cyclase"/>
    <property type="match status" value="1"/>
</dbReference>
<evidence type="ECO:0000313" key="2">
    <source>
        <dbReference type="EMBL" id="RBW55469.1"/>
    </source>
</evidence>
<dbReference type="GO" id="GO:0009190">
    <property type="term" value="P:cyclic nucleotide biosynthetic process"/>
    <property type="evidence" value="ECO:0007669"/>
    <property type="project" value="InterPro"/>
</dbReference>
<evidence type="ECO:0000313" key="3">
    <source>
        <dbReference type="Proteomes" id="UP000252706"/>
    </source>
</evidence>
<dbReference type="EMBL" id="QOCE01000029">
    <property type="protein sequence ID" value="RBW55469.1"/>
    <property type="molecule type" value="Genomic_DNA"/>
</dbReference>
<reference evidence="2 3" key="1">
    <citation type="submission" date="2018-07" db="EMBL/GenBank/DDBJ databases">
        <title>Modular assembly of carbohydrate-degrading microbial communities in the ocean.</title>
        <authorList>
            <person name="Enke T.N."/>
            <person name="Datta M.S."/>
            <person name="Schwartzman J.A."/>
            <person name="Cermak N."/>
            <person name="Schmitz D.A."/>
            <person name="Barrere J."/>
            <person name="Cordero O.X."/>
        </authorList>
    </citation>
    <scope>NUCLEOTIDE SEQUENCE [LARGE SCALE GENOMIC DNA]</scope>
    <source>
        <strain evidence="2 3">C3M10</strain>
    </source>
</reference>
<evidence type="ECO:0000259" key="1">
    <source>
        <dbReference type="PROSITE" id="PS50125"/>
    </source>
</evidence>
<feature type="domain" description="Guanylate cyclase" evidence="1">
    <location>
        <begin position="17"/>
        <end position="77"/>
    </location>
</feature>
<name>A0A366X3E2_9RHOB</name>
<organism evidence="2 3">
    <name type="scientific">Phaeobacter gallaeciensis</name>
    <dbReference type="NCBI Taxonomy" id="60890"/>
    <lineage>
        <taxon>Bacteria</taxon>
        <taxon>Pseudomonadati</taxon>
        <taxon>Pseudomonadota</taxon>
        <taxon>Alphaproteobacteria</taxon>
        <taxon>Rhodobacterales</taxon>
        <taxon>Roseobacteraceae</taxon>
        <taxon>Phaeobacter</taxon>
    </lineage>
</organism>